<evidence type="ECO:0000256" key="2">
    <source>
        <dbReference type="SAM" id="SignalP"/>
    </source>
</evidence>
<dbReference type="EMBL" id="JASPKZ010001235">
    <property type="protein sequence ID" value="KAJ9598214.1"/>
    <property type="molecule type" value="Genomic_DNA"/>
</dbReference>
<feature type="signal peptide" evidence="2">
    <location>
        <begin position="1"/>
        <end position="19"/>
    </location>
</feature>
<proteinExistence type="inferred from homology"/>
<sequence length="338" mass="38655">MWNPLVAILVVTLVGTVTGESLVWSDEFDTLDESKWNHLVTAWGGGNQEFEYYRNSRTNSYVKDGVLYIKPTWTSSEYGDDFLYSGSLTISGCNMEPCTSSAGADIVKPILSARMTSSYSFKYGRAEIRAKLPHGDWIWPAIWMLPKSSVYGDWPRSGEIDIMESRGNVGNLYDGNGVNQGSVLYGSTLHWGVDANHNNYWRTHWEKFMLTGSDLGDDYHLYGLDWGDNYISFTYDGVEIGRQWAPQDGFWYFANFENDPGGTNIWQSGSWMAPFDQEFQFILNVAVGGTYFGDGVGNRPWSWDGHPQKDFWERRSEWISTWNEEDAALKIDYIRVYQ</sequence>
<evidence type="ECO:0000256" key="1">
    <source>
        <dbReference type="ARBA" id="ARBA00006865"/>
    </source>
</evidence>
<dbReference type="GO" id="GO:0004553">
    <property type="term" value="F:hydrolase activity, hydrolyzing O-glycosyl compounds"/>
    <property type="evidence" value="ECO:0007669"/>
    <property type="project" value="InterPro"/>
</dbReference>
<dbReference type="InterPro" id="IPR013320">
    <property type="entry name" value="ConA-like_dom_sf"/>
</dbReference>
<evidence type="ECO:0000259" key="3">
    <source>
        <dbReference type="PROSITE" id="PS51762"/>
    </source>
</evidence>
<dbReference type="InterPro" id="IPR000757">
    <property type="entry name" value="Beta-glucanase-like"/>
</dbReference>
<dbReference type="Proteomes" id="UP001233999">
    <property type="component" value="Unassembled WGS sequence"/>
</dbReference>
<evidence type="ECO:0000313" key="4">
    <source>
        <dbReference type="EMBL" id="KAJ9598214.1"/>
    </source>
</evidence>
<dbReference type="PANTHER" id="PTHR10963:SF55">
    <property type="entry name" value="GLYCOSIDE HYDROLASE FAMILY 16 PROTEIN"/>
    <property type="match status" value="1"/>
</dbReference>
<dbReference type="PROSITE" id="PS51762">
    <property type="entry name" value="GH16_2"/>
    <property type="match status" value="1"/>
</dbReference>
<protein>
    <recommendedName>
        <fullName evidence="3">GH16 domain-containing protein</fullName>
    </recommendedName>
</protein>
<keyword evidence="5" id="KW-1185">Reference proteome</keyword>
<comment type="caution">
    <text evidence="4">The sequence shown here is derived from an EMBL/GenBank/DDBJ whole genome shotgun (WGS) entry which is preliminary data.</text>
</comment>
<comment type="similarity">
    <text evidence="1">Belongs to the glycosyl hydrolase 16 family.</text>
</comment>
<evidence type="ECO:0000313" key="5">
    <source>
        <dbReference type="Proteomes" id="UP001233999"/>
    </source>
</evidence>
<dbReference type="AlphaFoldDB" id="A0AAD8EQD6"/>
<dbReference type="GO" id="GO:0005975">
    <property type="term" value="P:carbohydrate metabolic process"/>
    <property type="evidence" value="ECO:0007669"/>
    <property type="project" value="InterPro"/>
</dbReference>
<feature type="chain" id="PRO_5041903448" description="GH16 domain-containing protein" evidence="2">
    <location>
        <begin position="20"/>
        <end position="338"/>
    </location>
</feature>
<dbReference type="PANTHER" id="PTHR10963">
    <property type="entry name" value="GLYCOSYL HYDROLASE-RELATED"/>
    <property type="match status" value="1"/>
</dbReference>
<name>A0AAD8EQD6_DIPPU</name>
<dbReference type="SUPFAM" id="SSF49899">
    <property type="entry name" value="Concanavalin A-like lectins/glucanases"/>
    <property type="match status" value="1"/>
</dbReference>
<accession>A0AAD8EQD6</accession>
<keyword evidence="2" id="KW-0732">Signal</keyword>
<feature type="domain" description="GH16" evidence="3">
    <location>
        <begin position="1"/>
        <end position="338"/>
    </location>
</feature>
<dbReference type="Gene3D" id="2.60.120.200">
    <property type="match status" value="1"/>
</dbReference>
<organism evidence="4 5">
    <name type="scientific">Diploptera punctata</name>
    <name type="common">Pacific beetle cockroach</name>
    <dbReference type="NCBI Taxonomy" id="6984"/>
    <lineage>
        <taxon>Eukaryota</taxon>
        <taxon>Metazoa</taxon>
        <taxon>Ecdysozoa</taxon>
        <taxon>Arthropoda</taxon>
        <taxon>Hexapoda</taxon>
        <taxon>Insecta</taxon>
        <taxon>Pterygota</taxon>
        <taxon>Neoptera</taxon>
        <taxon>Polyneoptera</taxon>
        <taxon>Dictyoptera</taxon>
        <taxon>Blattodea</taxon>
        <taxon>Blaberoidea</taxon>
        <taxon>Blaberidae</taxon>
        <taxon>Diplopterinae</taxon>
        <taxon>Diploptera</taxon>
    </lineage>
</organism>
<reference evidence="4" key="2">
    <citation type="submission" date="2023-05" db="EMBL/GenBank/DDBJ databases">
        <authorList>
            <person name="Fouks B."/>
        </authorList>
    </citation>
    <scope>NUCLEOTIDE SEQUENCE</scope>
    <source>
        <strain evidence="4">Stay&amp;Tobe</strain>
        <tissue evidence="4">Testes</tissue>
    </source>
</reference>
<dbReference type="Pfam" id="PF00722">
    <property type="entry name" value="Glyco_hydro_16"/>
    <property type="match status" value="1"/>
</dbReference>
<reference evidence="4" key="1">
    <citation type="journal article" date="2023" name="IScience">
        <title>Live-bearing cockroach genome reveals convergent evolutionary mechanisms linked to viviparity in insects and beyond.</title>
        <authorList>
            <person name="Fouks B."/>
            <person name="Harrison M.C."/>
            <person name="Mikhailova A.A."/>
            <person name="Marchal E."/>
            <person name="English S."/>
            <person name="Carruthers M."/>
            <person name="Jennings E.C."/>
            <person name="Chiamaka E.L."/>
            <person name="Frigard R.A."/>
            <person name="Pippel M."/>
            <person name="Attardo G.M."/>
            <person name="Benoit J.B."/>
            <person name="Bornberg-Bauer E."/>
            <person name="Tobe S.S."/>
        </authorList>
    </citation>
    <scope>NUCLEOTIDE SEQUENCE</scope>
    <source>
        <strain evidence="4">Stay&amp;Tobe</strain>
    </source>
</reference>
<gene>
    <name evidence="4" type="ORF">L9F63_011097</name>
</gene>
<dbReference type="InterPro" id="IPR050546">
    <property type="entry name" value="Glycosyl_Hydrlase_16"/>
</dbReference>